<feature type="region of interest" description="Disordered" evidence="2">
    <location>
        <begin position="380"/>
        <end position="401"/>
    </location>
</feature>
<dbReference type="PANTHER" id="PTHR14096:SF28">
    <property type="entry name" value="APOLIPOPROTEIN L, 1-RELATED"/>
    <property type="match status" value="1"/>
</dbReference>
<gene>
    <name evidence="4" type="ORF">Pcinc_029500</name>
</gene>
<dbReference type="EMBL" id="JAWQEG010003710">
    <property type="protein sequence ID" value="KAK3864837.1"/>
    <property type="molecule type" value="Genomic_DNA"/>
</dbReference>
<name>A0AAE1F062_PETCI</name>
<dbReference type="Proteomes" id="UP001286313">
    <property type="component" value="Unassembled WGS sequence"/>
</dbReference>
<dbReference type="GO" id="GO:0006869">
    <property type="term" value="P:lipid transport"/>
    <property type="evidence" value="ECO:0007669"/>
    <property type="project" value="InterPro"/>
</dbReference>
<evidence type="ECO:0000313" key="4">
    <source>
        <dbReference type="EMBL" id="KAK3864837.1"/>
    </source>
</evidence>
<reference evidence="4" key="1">
    <citation type="submission" date="2023-10" db="EMBL/GenBank/DDBJ databases">
        <title>Genome assemblies of two species of porcelain crab, Petrolisthes cinctipes and Petrolisthes manimaculis (Anomura: Porcellanidae).</title>
        <authorList>
            <person name="Angst P."/>
        </authorList>
    </citation>
    <scope>NUCLEOTIDE SEQUENCE</scope>
    <source>
        <strain evidence="4">PB745_01</strain>
        <tissue evidence="4">Gill</tissue>
    </source>
</reference>
<evidence type="ECO:0008006" key="6">
    <source>
        <dbReference type="Google" id="ProtNLM"/>
    </source>
</evidence>
<evidence type="ECO:0000313" key="5">
    <source>
        <dbReference type="Proteomes" id="UP001286313"/>
    </source>
</evidence>
<keyword evidence="3" id="KW-0812">Transmembrane</keyword>
<evidence type="ECO:0000256" key="1">
    <source>
        <dbReference type="ARBA" id="ARBA00010090"/>
    </source>
</evidence>
<keyword evidence="5" id="KW-1185">Reference proteome</keyword>
<comment type="similarity">
    <text evidence="1">Belongs to the apolipoprotein L family.</text>
</comment>
<keyword evidence="3" id="KW-0472">Membrane</keyword>
<dbReference type="InterPro" id="IPR008405">
    <property type="entry name" value="ApoL"/>
</dbReference>
<dbReference type="GO" id="GO:0005576">
    <property type="term" value="C:extracellular region"/>
    <property type="evidence" value="ECO:0007669"/>
    <property type="project" value="InterPro"/>
</dbReference>
<evidence type="ECO:0000256" key="2">
    <source>
        <dbReference type="SAM" id="MobiDB-lite"/>
    </source>
</evidence>
<keyword evidence="3" id="KW-1133">Transmembrane helix</keyword>
<dbReference type="GO" id="GO:0016020">
    <property type="term" value="C:membrane"/>
    <property type="evidence" value="ECO:0007669"/>
    <property type="project" value="TreeGrafter"/>
</dbReference>
<evidence type="ECO:0000256" key="3">
    <source>
        <dbReference type="SAM" id="Phobius"/>
    </source>
</evidence>
<dbReference type="GO" id="GO:0042157">
    <property type="term" value="P:lipoprotein metabolic process"/>
    <property type="evidence" value="ECO:0007669"/>
    <property type="project" value="InterPro"/>
</dbReference>
<feature type="transmembrane region" description="Helical" evidence="3">
    <location>
        <begin position="105"/>
        <end position="127"/>
    </location>
</feature>
<dbReference type="GO" id="GO:0008289">
    <property type="term" value="F:lipid binding"/>
    <property type="evidence" value="ECO:0007669"/>
    <property type="project" value="InterPro"/>
</dbReference>
<feature type="compositionally biased region" description="Basic residues" evidence="2">
    <location>
        <begin position="386"/>
        <end position="401"/>
    </location>
</feature>
<dbReference type="AlphaFoldDB" id="A0AAE1F062"/>
<sequence length="401" mass="44475">MGALQSQKQRDDDHNEGCEMQVSVHGNTTKHEFNEVKSALENCIISYDKLSRKLQKVFTNLIDIADDLDNVNKAVTSAKIAGRSTVMMGSIAAIVGLVVSPITLGAASILSIVGISITAAGGVINVASEVSKSHIFKQHCNKAQALVDEANDMFKELYETFVAVDESVDLIQQFVLPSYESETVVIDRALEEIQKLKNLPELIKALRGLRTTPDLLHNIAKVASSVRTVSFTARGVCGAVEAVNLIFDVSDVIHNVAVLRTGGQTQLAKDIRDLVENMEFELQTIDARKTDMRNILRSTFMENSQKKLTSFLYVLRKYYQKVLWWQDDERKAGKYVAGQAKGNACVNNYGWRQQTHVEARLLPQSPALPPLLLSCMGRQANTTRQPGRRRQAAHRGCHSCY</sequence>
<accession>A0AAE1F062</accession>
<comment type="caution">
    <text evidence="4">The sequence shown here is derived from an EMBL/GenBank/DDBJ whole genome shotgun (WGS) entry which is preliminary data.</text>
</comment>
<dbReference type="PANTHER" id="PTHR14096">
    <property type="entry name" value="APOLIPOPROTEIN L"/>
    <property type="match status" value="1"/>
</dbReference>
<protein>
    <recommendedName>
        <fullName evidence="6">Apolipoprotein L3</fullName>
    </recommendedName>
</protein>
<proteinExistence type="inferred from homology"/>
<dbReference type="Pfam" id="PF05461">
    <property type="entry name" value="ApoL"/>
    <property type="match status" value="1"/>
</dbReference>
<feature type="transmembrane region" description="Helical" evidence="3">
    <location>
        <begin position="80"/>
        <end position="99"/>
    </location>
</feature>
<organism evidence="4 5">
    <name type="scientific">Petrolisthes cinctipes</name>
    <name type="common">Flat porcelain crab</name>
    <dbReference type="NCBI Taxonomy" id="88211"/>
    <lineage>
        <taxon>Eukaryota</taxon>
        <taxon>Metazoa</taxon>
        <taxon>Ecdysozoa</taxon>
        <taxon>Arthropoda</taxon>
        <taxon>Crustacea</taxon>
        <taxon>Multicrustacea</taxon>
        <taxon>Malacostraca</taxon>
        <taxon>Eumalacostraca</taxon>
        <taxon>Eucarida</taxon>
        <taxon>Decapoda</taxon>
        <taxon>Pleocyemata</taxon>
        <taxon>Anomura</taxon>
        <taxon>Galatheoidea</taxon>
        <taxon>Porcellanidae</taxon>
        <taxon>Petrolisthes</taxon>
    </lineage>
</organism>